<dbReference type="Proteomes" id="UP001216253">
    <property type="component" value="Unassembled WGS sequence"/>
</dbReference>
<sequence>MNPLSTTALLPLLAATALPSTPDLGKAEGRCRPDENGPAFLVTPDGLKDRQGTLKLEVYPANDRDFLADDNVLIQQGKPFSRVETPVPPAGRPLCIRVPRPGAYAVVLLHDRDQNRKFGWRIDGIGFSRNPRLGFSKPGVNKVRVMAGGGPTPLDIVLNYRSGLGVAPLRQKESAR</sequence>
<keyword evidence="2" id="KW-1185">Reference proteome</keyword>
<organism evidence="1 2">
    <name type="scientific">Novosphingobium album</name>
    <name type="common">ex Liu et al. 2023</name>
    <dbReference type="NCBI Taxonomy" id="3031130"/>
    <lineage>
        <taxon>Bacteria</taxon>
        <taxon>Pseudomonadati</taxon>
        <taxon>Pseudomonadota</taxon>
        <taxon>Alphaproteobacteria</taxon>
        <taxon>Sphingomonadales</taxon>
        <taxon>Sphingomonadaceae</taxon>
        <taxon>Novosphingobium</taxon>
    </lineage>
</organism>
<accession>A0ABT5WLY8</accession>
<reference evidence="1 2" key="1">
    <citation type="submission" date="2023-03" db="EMBL/GenBank/DDBJ databases">
        <title>NovoSphingobium album sp. nov. isolated from polycyclic aromatic hydrocarbons- and heavy-metal polluted soil.</title>
        <authorList>
            <person name="Liu Z."/>
            <person name="Wang K."/>
        </authorList>
    </citation>
    <scope>NUCLEOTIDE SEQUENCE [LARGE SCALE GENOMIC DNA]</scope>
    <source>
        <strain evidence="1 2">H3SJ31-1</strain>
    </source>
</reference>
<protein>
    <submittedName>
        <fullName evidence="1">DUF2141 domain-containing protein</fullName>
    </submittedName>
</protein>
<evidence type="ECO:0000313" key="1">
    <source>
        <dbReference type="EMBL" id="MDE8650894.1"/>
    </source>
</evidence>
<name>A0ABT5WLY8_9SPHN</name>
<dbReference type="Pfam" id="PF09912">
    <property type="entry name" value="DUF2141"/>
    <property type="match status" value="1"/>
</dbReference>
<proteinExistence type="predicted"/>
<evidence type="ECO:0000313" key="2">
    <source>
        <dbReference type="Proteomes" id="UP001216253"/>
    </source>
</evidence>
<dbReference type="RefSeq" id="WP_275226974.1">
    <property type="nucleotide sequence ID" value="NZ_JARESE010000010.1"/>
</dbReference>
<dbReference type="EMBL" id="JARESE010000010">
    <property type="protein sequence ID" value="MDE8650894.1"/>
    <property type="molecule type" value="Genomic_DNA"/>
</dbReference>
<comment type="caution">
    <text evidence="1">The sequence shown here is derived from an EMBL/GenBank/DDBJ whole genome shotgun (WGS) entry which is preliminary data.</text>
</comment>
<gene>
    <name evidence="1" type="ORF">PYV00_04070</name>
</gene>
<dbReference type="InterPro" id="IPR018673">
    <property type="entry name" value="DUF2141"/>
</dbReference>